<keyword evidence="3" id="KW-0408">Iron</keyword>
<evidence type="ECO:0000313" key="8">
    <source>
        <dbReference type="Proteomes" id="UP000779900"/>
    </source>
</evidence>
<feature type="domain" description="Radical SAM core" evidence="6">
    <location>
        <begin position="40"/>
        <end position="258"/>
    </location>
</feature>
<evidence type="ECO:0000313" key="7">
    <source>
        <dbReference type="EMBL" id="MBM3331642.1"/>
    </source>
</evidence>
<dbReference type="SFLD" id="SFLDG01067">
    <property type="entry name" value="SPASM/twitch_domain_containing"/>
    <property type="match status" value="1"/>
</dbReference>
<evidence type="ECO:0000259" key="6">
    <source>
        <dbReference type="PROSITE" id="PS51918"/>
    </source>
</evidence>
<sequence length="407" mass="45973">MSSASRRGHQPESGPLPRTQPSPYIDKVRADRGGPWRKRGPLLGHLDIELTERCNNDCIHCCINLPANDRLAREREMTTDEVKSVLTEAADLGCLSVRFTGGEPLLRDDFEDLYLFARRQGMKVLLFTNARLVTPQLADLFARVPPGELAEVTVYGMKPESYEAVSRSSGSYTEFRRGIDLLLECRVPFVVKGVLLPPNRREMDEFETWAATITAMDKPPGYSMFFDLRGRRDSEVKNRQIAGLRLSPEEGVDILSRNRAARHEEMRQFCSKFMGPAGERLFACGAGRGACIDAYGRAQMCLMLRHPDTTYDLKAGSLRDALTNFFPRLRERRATNPDYLARCARCFLKGLCEQCPAKSWAEQGTLDTPVEYLCDVAHAQARDLGLLFVGERAWEVRDGRSRSRKLK</sequence>
<dbReference type="InterPro" id="IPR058240">
    <property type="entry name" value="rSAM_sf"/>
</dbReference>
<dbReference type="SFLD" id="SFLDS00029">
    <property type="entry name" value="Radical_SAM"/>
    <property type="match status" value="1"/>
</dbReference>
<dbReference type="GO" id="GO:0046872">
    <property type="term" value="F:metal ion binding"/>
    <property type="evidence" value="ECO:0007669"/>
    <property type="project" value="UniProtKB-KW"/>
</dbReference>
<dbReference type="InterPro" id="IPR013785">
    <property type="entry name" value="Aldolase_TIM"/>
</dbReference>
<evidence type="ECO:0000256" key="5">
    <source>
        <dbReference type="SAM" id="MobiDB-lite"/>
    </source>
</evidence>
<dbReference type="GO" id="GO:0003824">
    <property type="term" value="F:catalytic activity"/>
    <property type="evidence" value="ECO:0007669"/>
    <property type="project" value="InterPro"/>
</dbReference>
<protein>
    <submittedName>
        <fullName evidence="7">Radical SAM protein</fullName>
    </submittedName>
</protein>
<dbReference type="PANTHER" id="PTHR11228">
    <property type="entry name" value="RADICAL SAM DOMAIN PROTEIN"/>
    <property type="match status" value="1"/>
</dbReference>
<keyword evidence="1" id="KW-0949">S-adenosyl-L-methionine</keyword>
<accession>A0A937XEM0</accession>
<dbReference type="PROSITE" id="PS51918">
    <property type="entry name" value="RADICAL_SAM"/>
    <property type="match status" value="1"/>
</dbReference>
<reference evidence="7" key="1">
    <citation type="submission" date="2019-03" db="EMBL/GenBank/DDBJ databases">
        <title>Lake Tanganyika Metagenome-Assembled Genomes (MAGs).</title>
        <authorList>
            <person name="Tran P."/>
        </authorList>
    </citation>
    <scope>NUCLEOTIDE SEQUENCE</scope>
    <source>
        <strain evidence="7">K_DeepCast_150m_m2_040</strain>
    </source>
</reference>
<evidence type="ECO:0000256" key="2">
    <source>
        <dbReference type="ARBA" id="ARBA00022723"/>
    </source>
</evidence>
<name>A0A937XEM0_UNCW3</name>
<dbReference type="PANTHER" id="PTHR11228:SF7">
    <property type="entry name" value="PQQA PEPTIDE CYCLASE"/>
    <property type="match status" value="1"/>
</dbReference>
<evidence type="ECO:0000256" key="1">
    <source>
        <dbReference type="ARBA" id="ARBA00022691"/>
    </source>
</evidence>
<dbReference type="SUPFAM" id="SSF102114">
    <property type="entry name" value="Radical SAM enzymes"/>
    <property type="match status" value="1"/>
</dbReference>
<evidence type="ECO:0000256" key="3">
    <source>
        <dbReference type="ARBA" id="ARBA00023004"/>
    </source>
</evidence>
<gene>
    <name evidence="7" type="ORF">FJY68_07310</name>
</gene>
<dbReference type="AlphaFoldDB" id="A0A937XEM0"/>
<dbReference type="CDD" id="cd01335">
    <property type="entry name" value="Radical_SAM"/>
    <property type="match status" value="1"/>
</dbReference>
<dbReference type="EMBL" id="VGIR01000038">
    <property type="protein sequence ID" value="MBM3331642.1"/>
    <property type="molecule type" value="Genomic_DNA"/>
</dbReference>
<evidence type="ECO:0000256" key="4">
    <source>
        <dbReference type="ARBA" id="ARBA00023014"/>
    </source>
</evidence>
<dbReference type="InterPro" id="IPR007197">
    <property type="entry name" value="rSAM"/>
</dbReference>
<keyword evidence="2" id="KW-0479">Metal-binding</keyword>
<dbReference type="Gene3D" id="3.20.20.70">
    <property type="entry name" value="Aldolase class I"/>
    <property type="match status" value="1"/>
</dbReference>
<dbReference type="Proteomes" id="UP000779900">
    <property type="component" value="Unassembled WGS sequence"/>
</dbReference>
<proteinExistence type="predicted"/>
<keyword evidence="4" id="KW-0411">Iron-sulfur</keyword>
<comment type="caution">
    <text evidence="7">The sequence shown here is derived from an EMBL/GenBank/DDBJ whole genome shotgun (WGS) entry which is preliminary data.</text>
</comment>
<dbReference type="GO" id="GO:0051536">
    <property type="term" value="F:iron-sulfur cluster binding"/>
    <property type="evidence" value="ECO:0007669"/>
    <property type="project" value="UniProtKB-KW"/>
</dbReference>
<dbReference type="Pfam" id="PF04055">
    <property type="entry name" value="Radical_SAM"/>
    <property type="match status" value="1"/>
</dbReference>
<feature type="region of interest" description="Disordered" evidence="5">
    <location>
        <begin position="1"/>
        <end position="33"/>
    </location>
</feature>
<organism evidence="7 8">
    <name type="scientific">candidate division WOR-3 bacterium</name>
    <dbReference type="NCBI Taxonomy" id="2052148"/>
    <lineage>
        <taxon>Bacteria</taxon>
        <taxon>Bacteria division WOR-3</taxon>
    </lineage>
</organism>
<dbReference type="InterPro" id="IPR050377">
    <property type="entry name" value="Radical_SAM_PqqE_MftC-like"/>
</dbReference>